<dbReference type="GO" id="GO:0000978">
    <property type="term" value="F:RNA polymerase II cis-regulatory region sequence-specific DNA binding"/>
    <property type="evidence" value="ECO:0007669"/>
    <property type="project" value="TreeGrafter"/>
</dbReference>
<dbReference type="PROSITE" id="PS51843">
    <property type="entry name" value="NR_LBD"/>
    <property type="match status" value="1"/>
</dbReference>
<reference evidence="10 11" key="1">
    <citation type="submission" date="2020-06" db="EMBL/GenBank/DDBJ databases">
        <authorList>
            <person name="Li R."/>
            <person name="Bekaert M."/>
        </authorList>
    </citation>
    <scope>NUCLEOTIDE SEQUENCE [LARGE SCALE GENOMIC DNA]</scope>
    <source>
        <strain evidence="11">wild</strain>
    </source>
</reference>
<dbReference type="PANTHER" id="PTHR24082">
    <property type="entry name" value="NUCLEAR HORMONE RECEPTOR"/>
    <property type="match status" value="1"/>
</dbReference>
<organism evidence="10 11">
    <name type="scientific">Mytilus coruscus</name>
    <name type="common">Sea mussel</name>
    <dbReference type="NCBI Taxonomy" id="42192"/>
    <lineage>
        <taxon>Eukaryota</taxon>
        <taxon>Metazoa</taxon>
        <taxon>Spiralia</taxon>
        <taxon>Lophotrochozoa</taxon>
        <taxon>Mollusca</taxon>
        <taxon>Bivalvia</taxon>
        <taxon>Autobranchia</taxon>
        <taxon>Pteriomorphia</taxon>
        <taxon>Mytilida</taxon>
        <taxon>Mytiloidea</taxon>
        <taxon>Mytilidae</taxon>
        <taxon>Mytilinae</taxon>
        <taxon>Mytilus</taxon>
    </lineage>
</organism>
<evidence type="ECO:0000256" key="4">
    <source>
        <dbReference type="ARBA" id="ARBA00023015"/>
    </source>
</evidence>
<dbReference type="InterPro" id="IPR000536">
    <property type="entry name" value="Nucl_hrmn_rcpt_lig-bd"/>
</dbReference>
<proteinExistence type="predicted"/>
<keyword evidence="3" id="KW-0862">Zinc</keyword>
<evidence type="ECO:0000313" key="11">
    <source>
        <dbReference type="Proteomes" id="UP000507470"/>
    </source>
</evidence>
<keyword evidence="4" id="KW-0805">Transcription regulation</keyword>
<keyword evidence="1" id="KW-0479">Metal-binding</keyword>
<evidence type="ECO:0000256" key="7">
    <source>
        <dbReference type="ARBA" id="ARBA00023170"/>
    </source>
</evidence>
<keyword evidence="7" id="KW-0675">Receptor</keyword>
<gene>
    <name evidence="10" type="ORF">MCOR_45821</name>
</gene>
<sequence length="812" mass="93207">MEINDKYEYVFDDIEFDLYQQSYMKECTDDGKEQTRHIPKSIDRFSNAKLHKSYMPKQDETVHDMLLNLVSSAFYDEMGIDVPESKEITMNQTPLIDELSNSESESVQMVTNQSSSIIELSNSDSKFDQLVPKPTTINNKIINSEEEFGEIDTNETSIMDNFTQNNSKLKVLASDQKSATSELETCYLNSDERLTFQSLYSDGLIDCDFPSNTSIKSRAYINSNTEDNVTKRNKLVHRRLSEGLKNDKQSQDPEQIPKLKENLSDRKDRGNFDRSVLKGKYGLLDSAVKDEMIQRDITDTVIDLDVYQEVYFNFITERKVEHDVKRKASCDVIRNATTSKLVDTKTDMKKNVIVIDACCSDNRVEKGGLHDSVKTNGLQDAVQKDCVKRSVDNVCVNNSAQNGCVHDRVEKCCVNDNLVANNLDNEEGKTKEHTRSSLFAKLANETDRVHVEQFNLVEKDDLSGSKCDTETKHIRTLHKLLNEKDDANVVCRIKLNQIYNSQSLVNSTKRKYTDKTSSSTSENGANQNKANKDSCSLEKQKRSNINKAVGNYFEICDIYFVKIWKCDLSVKTLACGNFTCKQKSVCKELKIISNIILVGFQEAHRKFVERSKTITKFENQEQITDSSLRNLYSQFITNLVIFIVDFSNCIRTFGQLPDDFRKIQIRQCLLEMAVIYYTYWYSVRKSDIFWEIYKLDTSMRNFSIHGGEIGHLISSIYRSTVSFKLLNLTDQEISLLAAMVLLSPDRQGIPKNHVNHLIKLEEIICVALKCNMVSLHKEYSSCLFERTIRKLIDLRLFSDIHLKDFLQSPITD</sequence>
<dbReference type="OrthoDB" id="6092003at2759"/>
<dbReference type="PANTHER" id="PTHR24082:SF473">
    <property type="entry name" value="ECDYSONE-INDUCED PROTEIN 75B, ISOFORM B"/>
    <property type="match status" value="1"/>
</dbReference>
<dbReference type="AlphaFoldDB" id="A0A6J8DW29"/>
<evidence type="ECO:0000256" key="5">
    <source>
        <dbReference type="ARBA" id="ARBA00023125"/>
    </source>
</evidence>
<dbReference type="GO" id="GO:0008270">
    <property type="term" value="F:zinc ion binding"/>
    <property type="evidence" value="ECO:0007669"/>
    <property type="project" value="UniProtKB-KW"/>
</dbReference>
<dbReference type="GO" id="GO:0009755">
    <property type="term" value="P:hormone-mediated signaling pathway"/>
    <property type="evidence" value="ECO:0007669"/>
    <property type="project" value="TreeGrafter"/>
</dbReference>
<evidence type="ECO:0000256" key="8">
    <source>
        <dbReference type="SAM" id="MobiDB-lite"/>
    </source>
</evidence>
<feature type="region of interest" description="Disordered" evidence="8">
    <location>
        <begin position="240"/>
        <end position="267"/>
    </location>
</feature>
<keyword evidence="6" id="KW-0804">Transcription</keyword>
<keyword evidence="11" id="KW-1185">Reference proteome</keyword>
<feature type="domain" description="NR LBD" evidence="9">
    <location>
        <begin position="592"/>
        <end position="812"/>
    </location>
</feature>
<accession>A0A6J8DW29</accession>
<dbReference type="SUPFAM" id="SSF48508">
    <property type="entry name" value="Nuclear receptor ligand-binding domain"/>
    <property type="match status" value="1"/>
</dbReference>
<evidence type="ECO:0000256" key="3">
    <source>
        <dbReference type="ARBA" id="ARBA00022833"/>
    </source>
</evidence>
<evidence type="ECO:0000256" key="2">
    <source>
        <dbReference type="ARBA" id="ARBA00022771"/>
    </source>
</evidence>
<dbReference type="InterPro" id="IPR035500">
    <property type="entry name" value="NHR-like_dom_sf"/>
</dbReference>
<dbReference type="GO" id="GO:0030154">
    <property type="term" value="P:cell differentiation"/>
    <property type="evidence" value="ECO:0007669"/>
    <property type="project" value="TreeGrafter"/>
</dbReference>
<evidence type="ECO:0000313" key="10">
    <source>
        <dbReference type="EMBL" id="CAC5412849.1"/>
    </source>
</evidence>
<evidence type="ECO:0000256" key="1">
    <source>
        <dbReference type="ARBA" id="ARBA00022723"/>
    </source>
</evidence>
<feature type="region of interest" description="Disordered" evidence="8">
    <location>
        <begin position="509"/>
        <end position="536"/>
    </location>
</feature>
<keyword evidence="5" id="KW-0238">DNA-binding</keyword>
<evidence type="ECO:0000259" key="9">
    <source>
        <dbReference type="PROSITE" id="PS51843"/>
    </source>
</evidence>
<feature type="compositionally biased region" description="Polar residues" evidence="8">
    <location>
        <begin position="515"/>
        <end position="529"/>
    </location>
</feature>
<name>A0A6J8DW29_MYTCO</name>
<evidence type="ECO:0000256" key="6">
    <source>
        <dbReference type="ARBA" id="ARBA00023163"/>
    </source>
</evidence>
<keyword evidence="2" id="KW-0863">Zinc-finger</keyword>
<dbReference type="GO" id="GO:0004879">
    <property type="term" value="F:nuclear receptor activity"/>
    <property type="evidence" value="ECO:0007669"/>
    <property type="project" value="InterPro"/>
</dbReference>
<dbReference type="PRINTS" id="PR00546">
    <property type="entry name" value="THYROIDHORMR"/>
</dbReference>
<dbReference type="InterPro" id="IPR050234">
    <property type="entry name" value="Nuclear_hormone_rcpt_NR1"/>
</dbReference>
<dbReference type="GO" id="GO:0045944">
    <property type="term" value="P:positive regulation of transcription by RNA polymerase II"/>
    <property type="evidence" value="ECO:0007669"/>
    <property type="project" value="TreeGrafter"/>
</dbReference>
<dbReference type="Proteomes" id="UP000507470">
    <property type="component" value="Unassembled WGS sequence"/>
</dbReference>
<dbReference type="GO" id="GO:0000122">
    <property type="term" value="P:negative regulation of transcription by RNA polymerase II"/>
    <property type="evidence" value="ECO:0007669"/>
    <property type="project" value="TreeGrafter"/>
</dbReference>
<protein>
    <submittedName>
        <fullName evidence="10">NR1F2</fullName>
    </submittedName>
</protein>
<dbReference type="EMBL" id="CACVKT020008108">
    <property type="protein sequence ID" value="CAC5412849.1"/>
    <property type="molecule type" value="Genomic_DNA"/>
</dbReference>
<dbReference type="Gene3D" id="1.10.565.10">
    <property type="entry name" value="Retinoid X Receptor"/>
    <property type="match status" value="1"/>
</dbReference>
<dbReference type="SMART" id="SM00430">
    <property type="entry name" value="HOLI"/>
    <property type="match status" value="1"/>
</dbReference>
<dbReference type="InterPro" id="IPR001728">
    <property type="entry name" value="ThyrH_rcpt"/>
</dbReference>